<dbReference type="EMBL" id="CAQQ02038031">
    <property type="status" value="NOT_ANNOTATED_CDS"/>
    <property type="molecule type" value="Genomic_DNA"/>
</dbReference>
<dbReference type="EnsemblMetazoa" id="MESCA006942-RA">
    <property type="protein sequence ID" value="MESCA006942-PA"/>
    <property type="gene ID" value="MESCA006942"/>
</dbReference>
<reference evidence="2" key="2">
    <citation type="submission" date="2015-06" db="UniProtKB">
        <authorList>
            <consortium name="EnsemblMetazoa"/>
        </authorList>
    </citation>
    <scope>IDENTIFICATION</scope>
</reference>
<accession>T1GTB5</accession>
<feature type="chain" id="PRO_5004577116" evidence="1">
    <location>
        <begin position="26"/>
        <end position="93"/>
    </location>
</feature>
<name>T1GTB5_MEGSC</name>
<dbReference type="AlphaFoldDB" id="T1GTB5"/>
<evidence type="ECO:0000313" key="2">
    <source>
        <dbReference type="EnsemblMetazoa" id="MESCA006942-PA"/>
    </source>
</evidence>
<dbReference type="Proteomes" id="UP000015102">
    <property type="component" value="Unassembled WGS sequence"/>
</dbReference>
<protein>
    <submittedName>
        <fullName evidence="2">Uncharacterized protein</fullName>
    </submittedName>
</protein>
<proteinExistence type="predicted"/>
<keyword evidence="3" id="KW-1185">Reference proteome</keyword>
<evidence type="ECO:0000313" key="3">
    <source>
        <dbReference type="Proteomes" id="UP000015102"/>
    </source>
</evidence>
<dbReference type="STRING" id="36166.T1GTB5"/>
<feature type="signal peptide" evidence="1">
    <location>
        <begin position="1"/>
        <end position="25"/>
    </location>
</feature>
<evidence type="ECO:0000256" key="1">
    <source>
        <dbReference type="SAM" id="SignalP"/>
    </source>
</evidence>
<sequence>MSRFWFKIRISVFILFITCFNISFQYEDNGFVDLIKELDIPKIGVPAQGMCGQFHNNYQIHEYPAYSLTKDAILTVATHQAFPKGFPRDFSLL</sequence>
<organism evidence="2 3">
    <name type="scientific">Megaselia scalaris</name>
    <name type="common">Humpbacked fly</name>
    <name type="synonym">Phora scalaris</name>
    <dbReference type="NCBI Taxonomy" id="36166"/>
    <lineage>
        <taxon>Eukaryota</taxon>
        <taxon>Metazoa</taxon>
        <taxon>Ecdysozoa</taxon>
        <taxon>Arthropoda</taxon>
        <taxon>Hexapoda</taxon>
        <taxon>Insecta</taxon>
        <taxon>Pterygota</taxon>
        <taxon>Neoptera</taxon>
        <taxon>Endopterygota</taxon>
        <taxon>Diptera</taxon>
        <taxon>Brachycera</taxon>
        <taxon>Muscomorpha</taxon>
        <taxon>Platypezoidea</taxon>
        <taxon>Phoridae</taxon>
        <taxon>Megaseliini</taxon>
        <taxon>Megaselia</taxon>
    </lineage>
</organism>
<keyword evidence="1" id="KW-0732">Signal</keyword>
<dbReference type="HOGENOM" id="CLU_2405694_0_0_1"/>
<dbReference type="Gene3D" id="2.60.120.200">
    <property type="match status" value="1"/>
</dbReference>
<reference evidence="3" key="1">
    <citation type="submission" date="2013-02" db="EMBL/GenBank/DDBJ databases">
        <authorList>
            <person name="Hughes D."/>
        </authorList>
    </citation>
    <scope>NUCLEOTIDE SEQUENCE</scope>
    <source>
        <strain>Durham</strain>
        <strain evidence="3">NC isolate 2 -- Noor lab</strain>
    </source>
</reference>